<feature type="region of interest" description="Disordered" evidence="1">
    <location>
        <begin position="1"/>
        <end position="20"/>
    </location>
</feature>
<name>A0ABR3DM29_NEUIN</name>
<gene>
    <name evidence="2" type="ORF">QR685DRAFT_437512</name>
</gene>
<comment type="caution">
    <text evidence="2">The sequence shown here is derived from an EMBL/GenBank/DDBJ whole genome shotgun (WGS) entry which is preliminary data.</text>
</comment>
<proteinExistence type="predicted"/>
<dbReference type="Proteomes" id="UP001451303">
    <property type="component" value="Unassembled WGS sequence"/>
</dbReference>
<feature type="region of interest" description="Disordered" evidence="1">
    <location>
        <begin position="25"/>
        <end position="79"/>
    </location>
</feature>
<evidence type="ECO:0000256" key="1">
    <source>
        <dbReference type="SAM" id="MobiDB-lite"/>
    </source>
</evidence>
<keyword evidence="3" id="KW-1185">Reference proteome</keyword>
<accession>A0ABR3DM29</accession>
<evidence type="ECO:0000313" key="3">
    <source>
        <dbReference type="Proteomes" id="UP001451303"/>
    </source>
</evidence>
<dbReference type="EMBL" id="JAVLET010000002">
    <property type="protein sequence ID" value="KAL0473729.1"/>
    <property type="molecule type" value="Genomic_DNA"/>
</dbReference>
<sequence length="92" mass="10290">MQPRNEEDWDPGPIPQRVPAGSIAEVGKHGDTESDVTTAATTSELRRRYKELSLGNDTRRHDVRISRNRPRQSGGIRGYSDVALGYRSDVNI</sequence>
<protein>
    <submittedName>
        <fullName evidence="2">Uncharacterized protein</fullName>
    </submittedName>
</protein>
<reference evidence="2 3" key="1">
    <citation type="submission" date="2023-09" db="EMBL/GenBank/DDBJ databases">
        <title>Multi-omics analysis of a traditional fermented food reveals byproduct-associated fungal strains for waste-to-food upcycling.</title>
        <authorList>
            <consortium name="Lawrence Berkeley National Laboratory"/>
            <person name="Rekdal V.M."/>
            <person name="Villalobos-Escobedo J.M."/>
            <person name="Rodriguez-Valeron N."/>
            <person name="Garcia M.O."/>
            <person name="Vasquez D.P."/>
            <person name="Damayanti I."/>
            <person name="Sorensen P.M."/>
            <person name="Baidoo E.E."/>
            <person name="De Carvalho A.C."/>
            <person name="Riley R."/>
            <person name="Lipzen A."/>
            <person name="He G."/>
            <person name="Yan M."/>
            <person name="Haridas S."/>
            <person name="Daum C."/>
            <person name="Yoshinaga Y."/>
            <person name="Ng V."/>
            <person name="Grigoriev I.V."/>
            <person name="Munk R."/>
            <person name="Nuraida L."/>
            <person name="Wijaya C.H."/>
            <person name="Morales P.-C."/>
            <person name="Keasling J.D."/>
        </authorList>
    </citation>
    <scope>NUCLEOTIDE SEQUENCE [LARGE SCALE GENOMIC DNA]</scope>
    <source>
        <strain evidence="2 3">FGSC 2613</strain>
    </source>
</reference>
<evidence type="ECO:0000313" key="2">
    <source>
        <dbReference type="EMBL" id="KAL0473729.1"/>
    </source>
</evidence>
<organism evidence="2 3">
    <name type="scientific">Neurospora intermedia</name>
    <dbReference type="NCBI Taxonomy" id="5142"/>
    <lineage>
        <taxon>Eukaryota</taxon>
        <taxon>Fungi</taxon>
        <taxon>Dikarya</taxon>
        <taxon>Ascomycota</taxon>
        <taxon>Pezizomycotina</taxon>
        <taxon>Sordariomycetes</taxon>
        <taxon>Sordariomycetidae</taxon>
        <taxon>Sordariales</taxon>
        <taxon>Sordariaceae</taxon>
        <taxon>Neurospora</taxon>
    </lineage>
</organism>